<comment type="subcellular location">
    <subcellularLocation>
        <location evidence="1 13">Cytoplasm</location>
    </subcellularLocation>
</comment>
<dbReference type="EMBL" id="QAAA01000011">
    <property type="protein sequence ID" value="PTN01618.1"/>
    <property type="molecule type" value="Genomic_DNA"/>
</dbReference>
<evidence type="ECO:0000256" key="3">
    <source>
        <dbReference type="ARBA" id="ARBA00022490"/>
    </source>
</evidence>
<gene>
    <name evidence="13" type="primary">murA</name>
    <name evidence="15" type="ORF">C8N32_11117</name>
</gene>
<evidence type="ECO:0000256" key="1">
    <source>
        <dbReference type="ARBA" id="ARBA00004496"/>
    </source>
</evidence>
<comment type="similarity">
    <text evidence="11 13">Belongs to the EPSP synthase family. MurA subfamily.</text>
</comment>
<keyword evidence="9 13" id="KW-0961">Cell wall biogenesis/degradation</keyword>
<keyword evidence="7 13" id="KW-0573">Peptidoglycan synthesis</keyword>
<dbReference type="InterPro" id="IPR036968">
    <property type="entry name" value="Enolpyruvate_Tfrase_sf"/>
</dbReference>
<feature type="binding site" evidence="13">
    <location>
        <position position="94"/>
    </location>
    <ligand>
        <name>UDP-N-acetyl-alpha-D-glucosamine</name>
        <dbReference type="ChEBI" id="CHEBI:57705"/>
    </ligand>
</feature>
<accession>A0A2T5BQX0</accession>
<dbReference type="GO" id="GO:0005737">
    <property type="term" value="C:cytoplasm"/>
    <property type="evidence" value="ECO:0007669"/>
    <property type="project" value="UniProtKB-SubCell"/>
</dbReference>
<keyword evidence="6 13" id="KW-0133">Cell shape</keyword>
<dbReference type="InterPro" id="IPR050068">
    <property type="entry name" value="MurA_subfamily"/>
</dbReference>
<keyword evidence="3 13" id="KW-0963">Cytoplasm</keyword>
<keyword evidence="8 13" id="KW-0131">Cell cycle</keyword>
<dbReference type="SUPFAM" id="SSF55205">
    <property type="entry name" value="EPT/RTPC-like"/>
    <property type="match status" value="1"/>
</dbReference>
<dbReference type="PANTHER" id="PTHR43783:SF1">
    <property type="entry name" value="UDP-N-ACETYLGLUCOSAMINE 1-CARBOXYVINYLTRANSFERASE"/>
    <property type="match status" value="1"/>
</dbReference>
<evidence type="ECO:0000256" key="13">
    <source>
        <dbReference type="HAMAP-Rule" id="MF_00111"/>
    </source>
</evidence>
<dbReference type="RefSeq" id="WP_107892829.1">
    <property type="nucleotide sequence ID" value="NZ_NHSI01000013.1"/>
</dbReference>
<evidence type="ECO:0000256" key="2">
    <source>
        <dbReference type="ARBA" id="ARBA00004752"/>
    </source>
</evidence>
<evidence type="ECO:0000313" key="16">
    <source>
        <dbReference type="Proteomes" id="UP000243859"/>
    </source>
</evidence>
<evidence type="ECO:0000256" key="9">
    <source>
        <dbReference type="ARBA" id="ARBA00023316"/>
    </source>
</evidence>
<dbReference type="UniPathway" id="UPA00219"/>
<dbReference type="InterPro" id="IPR013792">
    <property type="entry name" value="RNA3'P_cycl/enolpyr_Trfase_a/b"/>
</dbReference>
<comment type="function">
    <text evidence="13">Cell wall formation. Adds enolpyruvyl to UDP-N-acetylglucosamine.</text>
</comment>
<evidence type="ECO:0000256" key="8">
    <source>
        <dbReference type="ARBA" id="ARBA00023306"/>
    </source>
</evidence>
<dbReference type="OrthoDB" id="9803760at2"/>
<dbReference type="Gene3D" id="3.65.10.10">
    <property type="entry name" value="Enolpyruvate transferase domain"/>
    <property type="match status" value="2"/>
</dbReference>
<feature type="binding site" evidence="13">
    <location>
        <begin position="22"/>
        <end position="23"/>
    </location>
    <ligand>
        <name>phosphoenolpyruvate</name>
        <dbReference type="ChEBI" id="CHEBI:58702"/>
    </ligand>
</feature>
<dbReference type="CDD" id="cd01555">
    <property type="entry name" value="UdpNAET"/>
    <property type="match status" value="1"/>
</dbReference>
<dbReference type="HAMAP" id="MF_00111">
    <property type="entry name" value="MurA"/>
    <property type="match status" value="1"/>
</dbReference>
<feature type="binding site" evidence="13">
    <location>
        <position position="308"/>
    </location>
    <ligand>
        <name>UDP-N-acetyl-alpha-D-glucosamine</name>
        <dbReference type="ChEBI" id="CHEBI:57705"/>
    </ligand>
</feature>
<keyword evidence="16" id="KW-1185">Reference proteome</keyword>
<comment type="catalytic activity">
    <reaction evidence="12 13">
        <text>phosphoenolpyruvate + UDP-N-acetyl-alpha-D-glucosamine = UDP-N-acetyl-3-O-(1-carboxyvinyl)-alpha-D-glucosamine + phosphate</text>
        <dbReference type="Rhea" id="RHEA:18681"/>
        <dbReference type="ChEBI" id="CHEBI:43474"/>
        <dbReference type="ChEBI" id="CHEBI:57705"/>
        <dbReference type="ChEBI" id="CHEBI:58702"/>
        <dbReference type="ChEBI" id="CHEBI:68483"/>
        <dbReference type="EC" id="2.5.1.7"/>
    </reaction>
</comment>
<evidence type="ECO:0000256" key="5">
    <source>
        <dbReference type="ARBA" id="ARBA00022679"/>
    </source>
</evidence>
<evidence type="ECO:0000256" key="11">
    <source>
        <dbReference type="ARBA" id="ARBA00038367"/>
    </source>
</evidence>
<dbReference type="InterPro" id="IPR005750">
    <property type="entry name" value="UDP_GlcNAc_COvinyl_MurA"/>
</dbReference>
<name>A0A2T5BQX0_9RHOB</name>
<proteinExistence type="inferred from homology"/>
<reference evidence="15 16" key="1">
    <citation type="submission" date="2018-04" db="EMBL/GenBank/DDBJ databases">
        <title>Genomic Encyclopedia of Archaeal and Bacterial Type Strains, Phase II (KMG-II): from individual species to whole genera.</title>
        <authorList>
            <person name="Goeker M."/>
        </authorList>
    </citation>
    <scope>NUCLEOTIDE SEQUENCE [LARGE SCALE GENOMIC DNA]</scope>
    <source>
        <strain evidence="15 16">DSM 18064</strain>
    </source>
</reference>
<comment type="pathway">
    <text evidence="2 13">Cell wall biogenesis; peptidoglycan biosynthesis.</text>
</comment>
<dbReference type="NCBIfam" id="NF006873">
    <property type="entry name" value="PRK09369.1"/>
    <property type="match status" value="1"/>
</dbReference>
<feature type="binding site" evidence="13">
    <location>
        <position position="330"/>
    </location>
    <ligand>
        <name>UDP-N-acetyl-alpha-D-glucosamine</name>
        <dbReference type="ChEBI" id="CHEBI:57705"/>
    </ligand>
</feature>
<dbReference type="GO" id="GO:0008760">
    <property type="term" value="F:UDP-N-acetylglucosamine 1-carboxyvinyltransferase activity"/>
    <property type="evidence" value="ECO:0007669"/>
    <property type="project" value="UniProtKB-UniRule"/>
</dbReference>
<dbReference type="GO" id="GO:0009252">
    <property type="term" value="P:peptidoglycan biosynthetic process"/>
    <property type="evidence" value="ECO:0007669"/>
    <property type="project" value="UniProtKB-UniRule"/>
</dbReference>
<dbReference type="GO" id="GO:0019277">
    <property type="term" value="P:UDP-N-acetylgalactosamine biosynthetic process"/>
    <property type="evidence" value="ECO:0007669"/>
    <property type="project" value="InterPro"/>
</dbReference>
<dbReference type="FunFam" id="3.65.10.10:FF:000001">
    <property type="entry name" value="UDP-N-acetylglucosamine 1-carboxyvinyltransferase"/>
    <property type="match status" value="1"/>
</dbReference>
<evidence type="ECO:0000256" key="7">
    <source>
        <dbReference type="ARBA" id="ARBA00022984"/>
    </source>
</evidence>
<keyword evidence="5 13" id="KW-0808">Transferase</keyword>
<comment type="caution">
    <text evidence="13">Lacks conserved residue(s) required for the propagation of feature annotation.</text>
</comment>
<dbReference type="PANTHER" id="PTHR43783">
    <property type="entry name" value="UDP-N-ACETYLGLUCOSAMINE 1-CARBOXYVINYLTRANSFERASE"/>
    <property type="match status" value="1"/>
</dbReference>
<organism evidence="15 16">
    <name type="scientific">Rhodovulum imhoffii</name>
    <dbReference type="NCBI Taxonomy" id="365340"/>
    <lineage>
        <taxon>Bacteria</taxon>
        <taxon>Pseudomonadati</taxon>
        <taxon>Pseudomonadota</taxon>
        <taxon>Alphaproteobacteria</taxon>
        <taxon>Rhodobacterales</taxon>
        <taxon>Paracoccaceae</taxon>
        <taxon>Rhodovulum</taxon>
    </lineage>
</organism>
<dbReference type="GO" id="GO:0051301">
    <property type="term" value="P:cell division"/>
    <property type="evidence" value="ECO:0007669"/>
    <property type="project" value="UniProtKB-KW"/>
</dbReference>
<evidence type="ECO:0000256" key="12">
    <source>
        <dbReference type="ARBA" id="ARBA00047527"/>
    </source>
</evidence>
<evidence type="ECO:0000259" key="14">
    <source>
        <dbReference type="Pfam" id="PF00275"/>
    </source>
</evidence>
<dbReference type="AlphaFoldDB" id="A0A2T5BQX0"/>
<dbReference type="NCBIfam" id="TIGR01072">
    <property type="entry name" value="murA"/>
    <property type="match status" value="1"/>
</dbReference>
<feature type="active site" description="Proton donor" evidence="13">
    <location>
        <position position="118"/>
    </location>
</feature>
<evidence type="ECO:0000313" key="15">
    <source>
        <dbReference type="EMBL" id="PTN01618.1"/>
    </source>
</evidence>
<protein>
    <recommendedName>
        <fullName evidence="13">UDP-N-acetylglucosamine 1-carboxyvinyltransferase</fullName>
        <ecNumber evidence="13">2.5.1.7</ecNumber>
    </recommendedName>
    <alternativeName>
        <fullName evidence="13">Enoylpyruvate transferase</fullName>
    </alternativeName>
    <alternativeName>
        <fullName evidence="13">UDP-N-acetylglucosamine enolpyruvyl transferase</fullName>
        <shortName evidence="13">EPT</shortName>
    </alternativeName>
</protein>
<feature type="domain" description="Enolpyruvate transferase" evidence="14">
    <location>
        <begin position="7"/>
        <end position="409"/>
    </location>
</feature>
<evidence type="ECO:0000256" key="10">
    <source>
        <dbReference type="ARBA" id="ARBA00023317"/>
    </source>
</evidence>
<evidence type="ECO:0000256" key="4">
    <source>
        <dbReference type="ARBA" id="ARBA00022618"/>
    </source>
</evidence>
<keyword evidence="4 13" id="KW-0132">Cell division</keyword>
<feature type="modified residue" description="2-(S-cysteinyl)pyruvic acid O-phosphothioketal" evidence="13">
    <location>
        <position position="118"/>
    </location>
</feature>
<dbReference type="InterPro" id="IPR001986">
    <property type="entry name" value="Enolpyruvate_Tfrase_dom"/>
</dbReference>
<dbReference type="EC" id="2.5.1.7" evidence="13"/>
<evidence type="ECO:0000256" key="6">
    <source>
        <dbReference type="ARBA" id="ARBA00022960"/>
    </source>
</evidence>
<sequence length="421" mass="44218">MDQIIIRGNGPLHGEIPIAGAKNACLALMPATLLSDEPLTLTNAPRLSDIRTMAELLQSLGAEVAPLHRGKVLAMSSHGLTSHRADYEIVRRMRASILVLGPLLARDGRAEVSLPGGCAIGARPVDLHLRAFDAMGAKLELKDGYVHAEAPGGLRGAEVVFPMVSVGATENALMAATLAKGTTVLKNAAREPEIVDLARCLRKMGAQIEGEGTGTITIEGVERLGGATHAVVTDRIELGTYMLAPAITGGEVTCLGGRLELVAAFAQKLDAAGISVEETEKGLKVARKNGRIRAVDVVTEPFPGFPTDLQAQMMALLCTAEGTSVLEETIFENRFMHAPELGRMGARIEVHGGTATVTGVAGLKGAPVMATDLRASVSLILAALAAEGETIVSRVYHLDRGYEKVEQKLSACGAHIERVQG</sequence>
<keyword evidence="10 13" id="KW-0670">Pyruvate</keyword>
<dbReference type="Proteomes" id="UP000243859">
    <property type="component" value="Unassembled WGS sequence"/>
</dbReference>
<comment type="caution">
    <text evidence="15">The sequence shown here is derived from an EMBL/GenBank/DDBJ whole genome shotgun (WGS) entry which is preliminary data.</text>
</comment>
<dbReference type="Pfam" id="PF00275">
    <property type="entry name" value="EPSP_synthase"/>
    <property type="match status" value="1"/>
</dbReference>
<dbReference type="GO" id="GO:0008360">
    <property type="term" value="P:regulation of cell shape"/>
    <property type="evidence" value="ECO:0007669"/>
    <property type="project" value="UniProtKB-KW"/>
</dbReference>
<dbReference type="GO" id="GO:0071555">
    <property type="term" value="P:cell wall organization"/>
    <property type="evidence" value="ECO:0007669"/>
    <property type="project" value="UniProtKB-KW"/>
</dbReference>
<feature type="binding site" evidence="13">
    <location>
        <begin position="123"/>
        <end position="127"/>
    </location>
    <ligand>
        <name>UDP-N-acetyl-alpha-D-glucosamine</name>
        <dbReference type="ChEBI" id="CHEBI:57705"/>
    </ligand>
</feature>